<dbReference type="InterPro" id="IPR056884">
    <property type="entry name" value="NPHP3-like_N"/>
</dbReference>
<proteinExistence type="predicted"/>
<dbReference type="GO" id="GO:0009116">
    <property type="term" value="P:nucleoside metabolic process"/>
    <property type="evidence" value="ECO:0007669"/>
    <property type="project" value="InterPro"/>
</dbReference>
<keyword evidence="1" id="KW-0677">Repeat</keyword>
<dbReference type="InterPro" id="IPR054471">
    <property type="entry name" value="GPIID_WHD"/>
</dbReference>
<dbReference type="AlphaFoldDB" id="F9GGD0"/>
<dbReference type="Pfam" id="PF22939">
    <property type="entry name" value="WHD_GPIID"/>
    <property type="match status" value="1"/>
</dbReference>
<dbReference type="EMBL" id="AFQF01007659">
    <property type="protein sequence ID" value="EGU71777.1"/>
    <property type="molecule type" value="Genomic_DNA"/>
</dbReference>
<organism evidence="5">
    <name type="scientific">Fusarium oxysporum (strain Fo5176)</name>
    <name type="common">Fusarium vascular wilt</name>
    <dbReference type="NCBI Taxonomy" id="660025"/>
    <lineage>
        <taxon>Eukaryota</taxon>
        <taxon>Fungi</taxon>
        <taxon>Dikarya</taxon>
        <taxon>Ascomycota</taxon>
        <taxon>Pezizomycotina</taxon>
        <taxon>Sordariomycetes</taxon>
        <taxon>Hypocreomycetidae</taxon>
        <taxon>Hypocreales</taxon>
        <taxon>Nectriaceae</taxon>
        <taxon>Fusarium</taxon>
        <taxon>Fusarium oxysporum species complex</taxon>
    </lineage>
</organism>
<dbReference type="Gene3D" id="3.40.50.300">
    <property type="entry name" value="P-loop containing nucleotide triphosphate hydrolases"/>
    <property type="match status" value="1"/>
</dbReference>
<dbReference type="InterPro" id="IPR027417">
    <property type="entry name" value="P-loop_NTPase"/>
</dbReference>
<dbReference type="Pfam" id="PF24883">
    <property type="entry name" value="NPHP3_N"/>
    <property type="match status" value="1"/>
</dbReference>
<evidence type="ECO:0000259" key="3">
    <source>
        <dbReference type="Pfam" id="PF22939"/>
    </source>
</evidence>
<name>F9GGD0_FUSOF</name>
<evidence type="ECO:0000256" key="1">
    <source>
        <dbReference type="ARBA" id="ARBA00022737"/>
    </source>
</evidence>
<sequence length="1053" mass="117883">MANPHDYRVGWICAIKPEYVAAQAFLDEEHPGPSSVSPGDTNNYTLGKMGDHNVVISVLPYGEYGLSTAASVASHMVHSFPNVGIGLMVGIGGGAPSSKHDIRLGDVVVSAAGSGSGGVFQYDFGKALQKQDFENTKFLNQPPTIPRGAVNALLAKYEIKGHQLQDSINTILDKYPRLRKAYGRPSSTSDRLYVSTVTHPPNEDSSCPESCGTEPSMLVMRHERTEDEDNPSIHYGLIASASVLCFEMEAAGLMNHFPCLVIRGICDYSDSHKNKEWQGYAAMTAAAYAKDLLRHIAPDGVEAEKKLIETITDLQEEVLAVSKKADTILHVQRDSYQKDILSWLKSVNYGLLHSDYLERRQAGTGKWLLDPAVFCEWRNSSSQTLFCPGIPGAGKTIATAIVIDHLESRYVHDRGVGAAYVYCNYRLQEEQNTTNLLMSLLSQLVQALPTFPKDVEQLCRKCKEKGCRPSSEEVSTMIHSAVKYYNHVYILVDALDECRTSSGINTFLQAILSLQAKTGFNLFATARPLPEVTERFINALQLKIFANPDDVGIYSEAHMEDLRSFVHEDSQLKGQIKAEIAEAVDGMFLLAQIYLESFCDKLTANSVREALKVMKKRKESAAGMTNQLLESAYDIALERINGQKSGLRRMAIQILSWITLAKRQLTTLELSHALAIKLGTRRLDPGDIPRTTDIISICAGLVTTDEQNGIIRLAHYTTQEYLQQKQSLLFPSANEDITRACVTYLNFDHFENGYCLPVALEKRLKSNPFYQYSARYWADDHACEATAELPETIEFLECKSKVQASAQVRFFHDQDTEPKRIIQRHLGQLTGLRLATCLGVETSIQRLAKDLKWKYHWKYDPNLTDGPFLSPLLYAIASGNVAVVKLFLETRKVTFHCKIPPNCKLLYWTFSSDSTTRLLRLRIVDNGFEEIPVGIWPNLRGFIHMVKFLQESGEIRINIPDRDGCTLFFRAVEGRHGNLVKLLLRNDEVDINKSDREGRTPLLLAASNADYHIVNQILRTGKVEIDKADETGRTPLMEAAKKGYRYIQEMKVI</sequence>
<dbReference type="Gene3D" id="3.40.50.1580">
    <property type="entry name" value="Nucleoside phosphorylase domain"/>
    <property type="match status" value="1"/>
</dbReference>
<dbReference type="PROSITE" id="PS50088">
    <property type="entry name" value="ANK_REPEAT"/>
    <property type="match status" value="1"/>
</dbReference>
<feature type="domain" description="GPI inositol-deacylase winged helix" evidence="3">
    <location>
        <begin position="644"/>
        <end position="724"/>
    </location>
</feature>
<comment type="caution">
    <text evidence="5">The sequence shown here is derived from an EMBL/GenBank/DDBJ whole genome shotgun (WGS) entry which is preliminary data.</text>
</comment>
<evidence type="ECO:0000313" key="5">
    <source>
        <dbReference type="EMBL" id="EGU71777.1"/>
    </source>
</evidence>
<dbReference type="InterPro" id="IPR002110">
    <property type="entry name" value="Ankyrin_rpt"/>
</dbReference>
<dbReference type="Gene3D" id="1.25.40.20">
    <property type="entry name" value="Ankyrin repeat-containing domain"/>
    <property type="match status" value="1"/>
</dbReference>
<dbReference type="SUPFAM" id="SSF48403">
    <property type="entry name" value="Ankyrin repeat"/>
    <property type="match status" value="1"/>
</dbReference>
<reference evidence="5" key="1">
    <citation type="journal article" date="2012" name="Mol. Plant Microbe Interact.">
        <title>A highly conserved effector in Fusarium oxysporum is required for full virulence on Arabidopsis.</title>
        <authorList>
            <person name="Thatcher L.F."/>
            <person name="Gardiner D.M."/>
            <person name="Kazan K."/>
            <person name="Manners J."/>
        </authorList>
    </citation>
    <scope>NUCLEOTIDE SEQUENCE [LARGE SCALE GENOMIC DNA]</scope>
    <source>
        <strain evidence="5">Fo5176</strain>
    </source>
</reference>
<evidence type="ECO:0000256" key="2">
    <source>
        <dbReference type="PROSITE-ProRule" id="PRU00023"/>
    </source>
</evidence>
<dbReference type="InterPro" id="IPR053137">
    <property type="entry name" value="NLR-like"/>
</dbReference>
<dbReference type="SUPFAM" id="SSF53167">
    <property type="entry name" value="Purine and uridine phosphorylases"/>
    <property type="match status" value="1"/>
</dbReference>
<accession>F9GGD0</accession>
<dbReference type="GO" id="GO:0003824">
    <property type="term" value="F:catalytic activity"/>
    <property type="evidence" value="ECO:0007669"/>
    <property type="project" value="InterPro"/>
</dbReference>
<dbReference type="InterPro" id="IPR036770">
    <property type="entry name" value="Ankyrin_rpt-contain_sf"/>
</dbReference>
<gene>
    <name evidence="5" type="ORF">FOXB_17714</name>
</gene>
<dbReference type="SMART" id="SM00248">
    <property type="entry name" value="ANK"/>
    <property type="match status" value="3"/>
</dbReference>
<dbReference type="PANTHER" id="PTHR46082">
    <property type="entry name" value="ATP/GTP-BINDING PROTEIN-RELATED"/>
    <property type="match status" value="1"/>
</dbReference>
<dbReference type="PROSITE" id="PS50297">
    <property type="entry name" value="ANK_REP_REGION"/>
    <property type="match status" value="1"/>
</dbReference>
<feature type="domain" description="Nephrocystin 3-like N-terminal" evidence="4">
    <location>
        <begin position="363"/>
        <end position="527"/>
    </location>
</feature>
<dbReference type="Pfam" id="PF12796">
    <property type="entry name" value="Ank_2"/>
    <property type="match status" value="1"/>
</dbReference>
<dbReference type="PANTHER" id="PTHR46082:SF11">
    <property type="entry name" value="AAA+ ATPASE DOMAIN-CONTAINING PROTEIN-RELATED"/>
    <property type="match status" value="1"/>
</dbReference>
<dbReference type="STRING" id="660025.F9GGD0"/>
<feature type="repeat" description="ANK" evidence="2">
    <location>
        <begin position="997"/>
        <end position="1021"/>
    </location>
</feature>
<dbReference type="OrthoDB" id="1577640at2759"/>
<protein>
    <submittedName>
        <fullName evidence="5">Uncharacterized protein</fullName>
    </submittedName>
</protein>
<keyword evidence="2" id="KW-0040">ANK repeat</keyword>
<evidence type="ECO:0000259" key="4">
    <source>
        <dbReference type="Pfam" id="PF24883"/>
    </source>
</evidence>
<dbReference type="InterPro" id="IPR035994">
    <property type="entry name" value="Nucleoside_phosphorylase_sf"/>
</dbReference>